<dbReference type="InterPro" id="IPR049052">
    <property type="entry name" value="nSTAND1"/>
</dbReference>
<feature type="repeat" description="WD" evidence="3">
    <location>
        <begin position="1105"/>
        <end position="1146"/>
    </location>
</feature>
<dbReference type="PROSITE" id="PS50082">
    <property type="entry name" value="WD_REPEATS_2"/>
    <property type="match status" value="9"/>
</dbReference>
<feature type="repeat" description="WD" evidence="3">
    <location>
        <begin position="1023"/>
        <end position="1064"/>
    </location>
</feature>
<feature type="repeat" description="WD" evidence="3">
    <location>
        <begin position="982"/>
        <end position="1015"/>
    </location>
</feature>
<feature type="coiled-coil region" evidence="4">
    <location>
        <begin position="861"/>
        <end position="888"/>
    </location>
</feature>
<keyword evidence="7" id="KW-1185">Reference proteome</keyword>
<evidence type="ECO:0000313" key="6">
    <source>
        <dbReference type="EMBL" id="MDJ1185459.1"/>
    </source>
</evidence>
<dbReference type="PANTHER" id="PTHR22847:SF637">
    <property type="entry name" value="WD REPEAT DOMAIN 5B"/>
    <property type="match status" value="1"/>
</dbReference>
<evidence type="ECO:0000259" key="5">
    <source>
        <dbReference type="Pfam" id="PF20703"/>
    </source>
</evidence>
<dbReference type="InterPro" id="IPR015943">
    <property type="entry name" value="WD40/YVTN_repeat-like_dom_sf"/>
</dbReference>
<feature type="repeat" description="WD" evidence="3">
    <location>
        <begin position="1769"/>
        <end position="1803"/>
    </location>
</feature>
<evidence type="ECO:0000256" key="4">
    <source>
        <dbReference type="SAM" id="Coils"/>
    </source>
</evidence>
<evidence type="ECO:0000256" key="3">
    <source>
        <dbReference type="PROSITE-ProRule" id="PRU00221"/>
    </source>
</evidence>
<feature type="repeat" description="WD" evidence="3">
    <location>
        <begin position="1557"/>
        <end position="1584"/>
    </location>
</feature>
<dbReference type="SUPFAM" id="SSF82171">
    <property type="entry name" value="DPP6 N-terminal domain-like"/>
    <property type="match status" value="1"/>
</dbReference>
<protein>
    <recommendedName>
        <fullName evidence="5">Novel STAND NTPase 1 domain-containing protein</fullName>
    </recommendedName>
</protein>
<evidence type="ECO:0000256" key="2">
    <source>
        <dbReference type="ARBA" id="ARBA00022737"/>
    </source>
</evidence>
<dbReference type="InterPro" id="IPR011044">
    <property type="entry name" value="Quino_amine_DH_bsu"/>
</dbReference>
<dbReference type="SUPFAM" id="SSF50969">
    <property type="entry name" value="YVTN repeat-like/Quinoprotein amine dehydrogenase"/>
    <property type="match status" value="1"/>
</dbReference>
<dbReference type="InterPro" id="IPR019775">
    <property type="entry name" value="WD40_repeat_CS"/>
</dbReference>
<dbReference type="Proteomes" id="UP001232992">
    <property type="component" value="Unassembled WGS sequence"/>
</dbReference>
<dbReference type="RefSeq" id="WP_283760100.1">
    <property type="nucleotide sequence ID" value="NZ_JAQOSQ010000035.1"/>
</dbReference>
<dbReference type="Pfam" id="PF00400">
    <property type="entry name" value="WD40"/>
    <property type="match status" value="13"/>
</dbReference>
<dbReference type="PROSITE" id="PS00678">
    <property type="entry name" value="WD_REPEATS_1"/>
    <property type="match status" value="4"/>
</dbReference>
<dbReference type="Gene3D" id="2.130.10.10">
    <property type="entry name" value="YVTN repeat-like/Quinoprotein amine dehydrogenase"/>
    <property type="match status" value="5"/>
</dbReference>
<dbReference type="InterPro" id="IPR020472">
    <property type="entry name" value="WD40_PAC1"/>
</dbReference>
<feature type="repeat" description="WD" evidence="3">
    <location>
        <begin position="1809"/>
        <end position="1841"/>
    </location>
</feature>
<keyword evidence="1 3" id="KW-0853">WD repeat</keyword>
<feature type="domain" description="Novel STAND NTPase 1" evidence="5">
    <location>
        <begin position="513"/>
        <end position="880"/>
    </location>
</feature>
<dbReference type="InterPro" id="IPR001680">
    <property type="entry name" value="WD40_rpt"/>
</dbReference>
<dbReference type="PANTHER" id="PTHR22847">
    <property type="entry name" value="WD40 REPEAT PROTEIN"/>
    <property type="match status" value="1"/>
</dbReference>
<dbReference type="InterPro" id="IPR011047">
    <property type="entry name" value="Quinoprotein_ADH-like_sf"/>
</dbReference>
<dbReference type="InterPro" id="IPR011990">
    <property type="entry name" value="TPR-like_helical_dom_sf"/>
</dbReference>
<feature type="repeat" description="WD" evidence="3">
    <location>
        <begin position="1631"/>
        <end position="1662"/>
    </location>
</feature>
<dbReference type="SUPFAM" id="SSF48452">
    <property type="entry name" value="TPR-like"/>
    <property type="match status" value="1"/>
</dbReference>
<reference evidence="6 7" key="1">
    <citation type="submission" date="2023-01" db="EMBL/GenBank/DDBJ databases">
        <title>Novel diversity within Roseofilum (Cyanobacteria; Desertifilaceae) from marine benthic mats with descriptions of four novel species.</title>
        <authorList>
            <person name="Wang Y."/>
            <person name="Berthold D.E."/>
            <person name="Hu J."/>
            <person name="Lefler F.W."/>
            <person name="Laughinghouse H.D. IV."/>
        </authorList>
    </citation>
    <scope>NUCLEOTIDE SEQUENCE [LARGE SCALE GENOMIC DNA]</scope>
    <source>
        <strain evidence="6 7">BLCC-M143</strain>
    </source>
</reference>
<dbReference type="Pfam" id="PF20703">
    <property type="entry name" value="nSTAND1"/>
    <property type="match status" value="1"/>
</dbReference>
<dbReference type="CDD" id="cd00200">
    <property type="entry name" value="WD40"/>
    <property type="match status" value="2"/>
</dbReference>
<dbReference type="EMBL" id="JAQOSQ010000035">
    <property type="protein sequence ID" value="MDJ1185459.1"/>
    <property type="molecule type" value="Genomic_DNA"/>
</dbReference>
<keyword evidence="2" id="KW-0677">Repeat</keyword>
<proteinExistence type="predicted"/>
<feature type="repeat" description="WD" evidence="3">
    <location>
        <begin position="1590"/>
        <end position="1622"/>
    </location>
</feature>
<evidence type="ECO:0000313" key="7">
    <source>
        <dbReference type="Proteomes" id="UP001232992"/>
    </source>
</evidence>
<feature type="repeat" description="WD" evidence="3">
    <location>
        <begin position="1239"/>
        <end position="1274"/>
    </location>
</feature>
<dbReference type="SMART" id="SM00320">
    <property type="entry name" value="WD40"/>
    <property type="match status" value="17"/>
</dbReference>
<evidence type="ECO:0000256" key="1">
    <source>
        <dbReference type="ARBA" id="ARBA00022574"/>
    </source>
</evidence>
<accession>A0ABT7C1Y0</accession>
<dbReference type="PROSITE" id="PS50294">
    <property type="entry name" value="WD_REPEATS_REGION"/>
    <property type="match status" value="8"/>
</dbReference>
<gene>
    <name evidence="6" type="ORF">PMH09_19925</name>
</gene>
<keyword evidence="4" id="KW-0175">Coiled coil</keyword>
<dbReference type="Gene3D" id="1.25.40.10">
    <property type="entry name" value="Tetratricopeptide repeat domain"/>
    <property type="match status" value="1"/>
</dbReference>
<name>A0ABT7C1Y0_9CYAN</name>
<organism evidence="6 7">
    <name type="scientific">Roseofilum casamattae BLCC-M143</name>
    <dbReference type="NCBI Taxonomy" id="3022442"/>
    <lineage>
        <taxon>Bacteria</taxon>
        <taxon>Bacillati</taxon>
        <taxon>Cyanobacteriota</taxon>
        <taxon>Cyanophyceae</taxon>
        <taxon>Desertifilales</taxon>
        <taxon>Desertifilaceae</taxon>
        <taxon>Roseofilum</taxon>
        <taxon>Roseofilum casamattae</taxon>
    </lineage>
</organism>
<dbReference type="SUPFAM" id="SSF50998">
    <property type="entry name" value="Quinoprotein alcohol dehydrogenase-like"/>
    <property type="match status" value="2"/>
</dbReference>
<comment type="caution">
    <text evidence="6">The sequence shown here is derived from an EMBL/GenBank/DDBJ whole genome shotgun (WGS) entry which is preliminary data.</text>
</comment>
<dbReference type="PRINTS" id="PR00320">
    <property type="entry name" value="GPROTEINBRPT"/>
</dbReference>
<sequence length="2047" mass="232407">MRAEIIDGNEINDRSLHKLTRAIANSQGHFSLILARSNYRVLTRDIVRQLHEECGIALPEFQLPPSVKTLYTAIRDNLPEEQPQGLLVFGLESVDNIEKILNPTNQVREEFRQQFRFPLVLWVNDRILQQLTRFAPDFKSWAAIPIKFELGTQELLDALEETVDSVVLTLLDVGAGKFLEREEMQLPESGLRLTELDMAFRQLEQHSHPQDTALDANLHFLRGREADAAREKESAKECYERSWQRWQEVLETEGTATHWTHYGCLLFYLGLWWRDYATLYRNEYEVGCRQAKDYYQQCLQAFRQADRPDLEQKFINALGEVLTRLEAWPELERVARKAVGLHETYADSLRLAHGYGLLAEVALARENGEEAQRLAQSALQLNQQAPDSDLDWSWHRAYLGNYYRWLLARSQEQLQQLSEAVENLEIALRDSLPEHDPPLYIRILESLRSLKFQAGEYLAAFEIKQEKQSIEQQYGLRAFVGAGRLQVRRQVTHLGLPHGERPYNATAEIAASGRLQDIERLISRMGRTDCKLTIIHGQSGVGKSSLVQVGLVPALRHRAIEARDVLPVLVQSYGKWAKSVGAAFPRACEHLPEASLPVLTDAEAIVTQLQEGSECDWFAVLIFDQFEEFFFAYKDPSERKEFFQFLADCLYIPYVKVILSLREDYLHYLLECNRLVDLRIIDDNILDKNILYYLGNLAPDDARSVIETLTTNSQFYLDADLVDALVEDLARDLGEVRPIELQIVGAQLQTENITTLAQFQEYGSKEALVERFLDEIIRDCGPDNGNLVRILLYLLTDENNTRPLKTRAELKNEVELTDGRLDSILNILVRSGLVFQVPGFPDKRYQLVHDYLVSFIRQRQSQQLIAELEKERQQRKLTEARLNQALKKNLRTARRATATLAGLLFAITGIAGIAIVTGINLYVSNLISKSSSASNTGLDRLVSAIDTGKTLKKIPFVMPSLHLQAQIELNNAMLNLDEINRLEGHRVAVNKVVFSPDDRLIASADEDSTIKIWDIAGNNRQDLIGHSAKITAITFSSDNRFIASVSEDDTLKIWQNEGGKEIQQLSISKPVTGVSFSPDNKVIALSSGEIIERWDISTGSSLPNLKGHDAEIARIAFSSDGKIIVSSDINDRVKLWDLETGKSIADTENYGTVDIGFSEDTNQIILVSKDGSVKYYGLDLILARTLEPEQFFGISGWFSSRIKVFDWQAQQNFFALVSRYNPRKITLTKLDTNVYIPSSYIHKDRINSFSFSHNGKMIVSGSEDGIVKIWNIRNISDGLSRNNTGLTDFLAFNRDGEKIITTHSNNKIQLLNAKGEHQDFILADTSIVQLTPNSEYLITGNAENNLQVYDVDDRGNIEEKFRLRHSDVIAKTRISPDKRMLVSVSDQGYIKFYSNNGKLIKSYSDRPLDTTVSFFSANRIKYDKQFDRNIIFSPDNKRVSVITTDGKNSGVSLFSRDEETVHQINESRNEINRVEFSPDSRMIATIGDDNLIYLYTNDGERIEYAMGHKNQVSDFSFSSDSTMLASVSNSSANRSEIKIWNVDNLQKPAKTWNSYMINSIYFDRNNQNVLTSHNDNTIQIWNLEGQVIKTLEHPTEITKIRFSKDGEIIASVSADDLIYIWNKNGQRLGVLRQHSDRINQVIFNPQNNSIASVSQDGMVNLWRQDGTVITLQPSLDRHELENSSRSYNLEFSDNGKMLMLMSQITDRDKSVSTVKWWDEEGKSINSIDKQGHWQFYPVSFSPVKFKSTKIQPLHDLQLRRLDSSELKVFSKHEDQINSVSFSPEEEVMASASDDGTVKLWSLDGEFLKSLPHEDKVNTVDFSPELPILASGSDDKTLQVWDRDGNPLDSFKHEDEVNKVSFSQKGKFLASASGKLVRVWQQKGESLKEIDYAKPLTHDDVVTDIYFSDNGRYIASTTKSDTSSSNDVVKIWRVSNGELIEQLRHVEAATFSPNSEFLATKDTILMLDNLWGDRAILSMPYSPYSWNKITFNADGTKIAIADNNGVQVLDLDLDKLLVKACGLAKDYLENNETAKKEHRGLCDGIAEE</sequence>